<evidence type="ECO:0000256" key="2">
    <source>
        <dbReference type="ARBA" id="ARBA00007891"/>
    </source>
</evidence>
<evidence type="ECO:0000256" key="8">
    <source>
        <dbReference type="ARBA" id="ARBA00022989"/>
    </source>
</evidence>
<comment type="subcellular location">
    <subcellularLocation>
        <location evidence="1">Endoplasmic reticulum membrane</location>
        <topology evidence="1">Single-pass type IV membrane protein</topology>
    </subcellularLocation>
</comment>
<evidence type="ECO:0000256" key="10">
    <source>
        <dbReference type="SAM" id="Coils"/>
    </source>
</evidence>
<organism evidence="13">
    <name type="scientific">Blumeria graminis f. sp. tritici 96224</name>
    <dbReference type="NCBI Taxonomy" id="1268274"/>
    <lineage>
        <taxon>Eukaryota</taxon>
        <taxon>Fungi</taxon>
        <taxon>Dikarya</taxon>
        <taxon>Ascomycota</taxon>
        <taxon>Pezizomycotina</taxon>
        <taxon>Leotiomycetes</taxon>
        <taxon>Erysiphales</taxon>
        <taxon>Erysiphaceae</taxon>
        <taxon>Blumeria</taxon>
    </lineage>
</organism>
<accession>A0A381LFL5</accession>
<dbReference type="GO" id="GO:0005789">
    <property type="term" value="C:endoplasmic reticulum membrane"/>
    <property type="evidence" value="ECO:0007669"/>
    <property type="project" value="UniProtKB-SubCell"/>
</dbReference>
<name>A0A381LFL5_BLUGR</name>
<sequence length="314" mass="35382">MEDTHLINFGASTQSGAHISLSHMITRFHEIFINPDSETEARLRISALERARVEANLNYAQNLLARLEQEATMAKDQRWKHDEISTLSQKRLTLQTFQKRLEELKNLGIEDESENQEDLFGELLKEESQSEETSNSIQTSEPKGDFNQSLEEDGSPVDTLLTTSLTRNKTSSVSKDSTENTLRARFKSKKNELTNTSILTTGTITSTNRETLLSHNRTEQEDLANSLLEMAQSLKTSSLAFGVALGEEKEVLMKATQGLDKNEQELEIAQKRMGLLRRVSEGKGRFGRLLMYLWVAGLAVTAVAVVFLMPKLRF</sequence>
<keyword evidence="5" id="KW-0256">Endoplasmic reticulum</keyword>
<evidence type="ECO:0000256" key="6">
    <source>
        <dbReference type="ARBA" id="ARBA00022892"/>
    </source>
</evidence>
<keyword evidence="3" id="KW-0813">Transport</keyword>
<keyword evidence="7" id="KW-0653">Protein transport</keyword>
<proteinExistence type="inferred from homology"/>
<evidence type="ECO:0000256" key="4">
    <source>
        <dbReference type="ARBA" id="ARBA00022692"/>
    </source>
</evidence>
<reference evidence="13" key="1">
    <citation type="submission" date="2018-07" db="EMBL/GenBank/DDBJ databases">
        <authorList>
            <person name="Quirk P.G."/>
            <person name="Krulwich T.A."/>
        </authorList>
    </citation>
    <scope>NUCLEOTIDE SEQUENCE</scope>
    <source>
        <strain evidence="13">96224</strain>
    </source>
</reference>
<dbReference type="AlphaFoldDB" id="A0A381LFL5"/>
<dbReference type="EMBL" id="UIGY01000164">
    <property type="protein sequence ID" value="SUZ12262.1"/>
    <property type="molecule type" value="Genomic_DNA"/>
</dbReference>
<dbReference type="PANTHER" id="PTHR13050">
    <property type="entry name" value="USE1-LIKE PROTEIN"/>
    <property type="match status" value="1"/>
</dbReference>
<feature type="region of interest" description="Disordered" evidence="11">
    <location>
        <begin position="124"/>
        <end position="156"/>
    </location>
</feature>
<keyword evidence="6" id="KW-0931">ER-Golgi transport</keyword>
<dbReference type="PANTHER" id="PTHR13050:SF7">
    <property type="entry name" value="VESICLE TRANSPORT PROTEIN USE1"/>
    <property type="match status" value="1"/>
</dbReference>
<evidence type="ECO:0000256" key="12">
    <source>
        <dbReference type="SAM" id="Phobius"/>
    </source>
</evidence>
<feature type="coiled-coil region" evidence="10">
    <location>
        <begin position="252"/>
        <end position="279"/>
    </location>
</feature>
<keyword evidence="8 12" id="KW-1133">Transmembrane helix</keyword>
<feature type="transmembrane region" description="Helical" evidence="12">
    <location>
        <begin position="289"/>
        <end position="309"/>
    </location>
</feature>
<evidence type="ECO:0000256" key="11">
    <source>
        <dbReference type="SAM" id="MobiDB-lite"/>
    </source>
</evidence>
<evidence type="ECO:0000256" key="9">
    <source>
        <dbReference type="ARBA" id="ARBA00023136"/>
    </source>
</evidence>
<evidence type="ECO:0000256" key="5">
    <source>
        <dbReference type="ARBA" id="ARBA00022824"/>
    </source>
</evidence>
<gene>
    <name evidence="13" type="ORF">BGT96224V2_LOCUS5405</name>
</gene>
<evidence type="ECO:0000313" key="13">
    <source>
        <dbReference type="EMBL" id="SUZ12262.1"/>
    </source>
</evidence>
<dbReference type="GO" id="GO:0006890">
    <property type="term" value="P:retrograde vesicle-mediated transport, Golgi to endoplasmic reticulum"/>
    <property type="evidence" value="ECO:0007669"/>
    <property type="project" value="TreeGrafter"/>
</dbReference>
<dbReference type="OrthoDB" id="3231855at2759"/>
<dbReference type="GO" id="GO:0005484">
    <property type="term" value="F:SNAP receptor activity"/>
    <property type="evidence" value="ECO:0007669"/>
    <property type="project" value="TreeGrafter"/>
</dbReference>
<feature type="coiled-coil region" evidence="10">
    <location>
        <begin position="50"/>
        <end position="107"/>
    </location>
</feature>
<dbReference type="Pfam" id="PF09753">
    <property type="entry name" value="Use1"/>
    <property type="match status" value="1"/>
</dbReference>
<dbReference type="GO" id="GO:0031201">
    <property type="term" value="C:SNARE complex"/>
    <property type="evidence" value="ECO:0007669"/>
    <property type="project" value="TreeGrafter"/>
</dbReference>
<keyword evidence="10" id="KW-0175">Coiled coil</keyword>
<evidence type="ECO:0000256" key="3">
    <source>
        <dbReference type="ARBA" id="ARBA00022448"/>
    </source>
</evidence>
<dbReference type="InterPro" id="IPR019150">
    <property type="entry name" value="Vesicle_transport_protein_Use1"/>
</dbReference>
<feature type="compositionally biased region" description="Polar residues" evidence="11">
    <location>
        <begin position="131"/>
        <end position="149"/>
    </location>
</feature>
<evidence type="ECO:0000256" key="1">
    <source>
        <dbReference type="ARBA" id="ARBA00004163"/>
    </source>
</evidence>
<dbReference type="GO" id="GO:0015031">
    <property type="term" value="P:protein transport"/>
    <property type="evidence" value="ECO:0007669"/>
    <property type="project" value="UniProtKB-KW"/>
</dbReference>
<protein>
    <submittedName>
        <fullName evidence="13">Bgt-2175</fullName>
    </submittedName>
</protein>
<comment type="similarity">
    <text evidence="2">Belongs to the USE1 family.</text>
</comment>
<keyword evidence="4 12" id="KW-0812">Transmembrane</keyword>
<evidence type="ECO:0000256" key="7">
    <source>
        <dbReference type="ARBA" id="ARBA00022927"/>
    </source>
</evidence>
<keyword evidence="9 12" id="KW-0472">Membrane</keyword>